<evidence type="ECO:0000313" key="9">
    <source>
        <dbReference type="Proteomes" id="UP000533269"/>
    </source>
</evidence>
<dbReference type="SUPFAM" id="SSF52172">
    <property type="entry name" value="CheY-like"/>
    <property type="match status" value="1"/>
</dbReference>
<dbReference type="Pfam" id="PF03861">
    <property type="entry name" value="ANTAR"/>
    <property type="match status" value="1"/>
</dbReference>
<dbReference type="Pfam" id="PF13185">
    <property type="entry name" value="GAF_2"/>
    <property type="match status" value="1"/>
</dbReference>
<evidence type="ECO:0000256" key="4">
    <source>
        <dbReference type="ARBA" id="ARBA00023163"/>
    </source>
</evidence>
<dbReference type="SMART" id="SM01012">
    <property type="entry name" value="ANTAR"/>
    <property type="match status" value="1"/>
</dbReference>
<dbReference type="GO" id="GO:0003723">
    <property type="term" value="F:RNA binding"/>
    <property type="evidence" value="ECO:0007669"/>
    <property type="project" value="InterPro"/>
</dbReference>
<dbReference type="PROSITE" id="PS50921">
    <property type="entry name" value="ANTAR"/>
    <property type="match status" value="1"/>
</dbReference>
<comment type="caution">
    <text evidence="8">The sequence shown here is derived from an EMBL/GenBank/DDBJ whole genome shotgun (WGS) entry which is preliminary data.</text>
</comment>
<evidence type="ECO:0000313" key="8">
    <source>
        <dbReference type="EMBL" id="MBB2902076.1"/>
    </source>
</evidence>
<dbReference type="InterPro" id="IPR003018">
    <property type="entry name" value="GAF"/>
</dbReference>
<dbReference type="Gene3D" id="3.30.450.40">
    <property type="match status" value="1"/>
</dbReference>
<accession>A0A7W4TNA6</accession>
<dbReference type="InterPro" id="IPR005561">
    <property type="entry name" value="ANTAR"/>
</dbReference>
<evidence type="ECO:0000256" key="2">
    <source>
        <dbReference type="ARBA" id="ARBA00022777"/>
    </source>
</evidence>
<evidence type="ECO:0000256" key="1">
    <source>
        <dbReference type="ARBA" id="ARBA00022679"/>
    </source>
</evidence>
<dbReference type="GO" id="GO:0006355">
    <property type="term" value="P:regulation of DNA-templated transcription"/>
    <property type="evidence" value="ECO:0007669"/>
    <property type="project" value="InterPro"/>
</dbReference>
<dbReference type="EMBL" id="JACHVY010000002">
    <property type="protein sequence ID" value="MBB2902076.1"/>
    <property type="molecule type" value="Genomic_DNA"/>
</dbReference>
<dbReference type="Pfam" id="PF00989">
    <property type="entry name" value="PAS"/>
    <property type="match status" value="1"/>
</dbReference>
<keyword evidence="3" id="KW-0805">Transcription regulation</keyword>
<evidence type="ECO:0000259" key="7">
    <source>
        <dbReference type="PROSITE" id="PS50921"/>
    </source>
</evidence>
<feature type="coiled-coil region" evidence="5">
    <location>
        <begin position="17"/>
        <end position="44"/>
    </location>
</feature>
<keyword evidence="5" id="KW-0175">Coiled coil</keyword>
<evidence type="ECO:0000259" key="6">
    <source>
        <dbReference type="PROSITE" id="PS50112"/>
    </source>
</evidence>
<sequence>MQHARIHAEDLDPVRRLEVVAEELAVATEELAAQQQEITALLARGASAHRALRAVAESVDLPVATTDADGAVTAANEAASALLGVPLARLPRTSLLTHVAAPHRARARRLLALAREAGGASGELDLVPRHGDPVHAHVALTPAEDGPRAGAWGGGAVSWVLSTPGERPHREPLLRALADLTSLPVADGDRHGALARLTASTTAAVPGAAWTSVTLGSPLAPEEVVADSTGAQAFDGAQWRAGEGPGVVAAEGGAVVGVLDVRADARWPRLTAAVAALPVRSVLAAPLVVDDEVAGVLTVGSEEPGAFAGEDPRARAEVFAGAAAALLVSLRQVGELRSTAEHLQLAMAFRSTIEQAKGLVAAWLGCSIEQAFDVLTQLSQDRNVKVRDVAALLVKDPGDQALLALLRRAAVRVLRRA</sequence>
<name>A0A7W4TNA6_KINRA</name>
<organism evidence="8 9">
    <name type="scientific">Kineococcus radiotolerans</name>
    <dbReference type="NCBI Taxonomy" id="131568"/>
    <lineage>
        <taxon>Bacteria</taxon>
        <taxon>Bacillati</taxon>
        <taxon>Actinomycetota</taxon>
        <taxon>Actinomycetes</taxon>
        <taxon>Kineosporiales</taxon>
        <taxon>Kineosporiaceae</taxon>
        <taxon>Kineococcus</taxon>
    </lineage>
</organism>
<dbReference type="InterPro" id="IPR036388">
    <property type="entry name" value="WH-like_DNA-bd_sf"/>
</dbReference>
<dbReference type="InterPro" id="IPR011006">
    <property type="entry name" value="CheY-like_superfamily"/>
</dbReference>
<reference evidence="8 9" key="2">
    <citation type="submission" date="2020-08" db="EMBL/GenBank/DDBJ databases">
        <authorList>
            <person name="Partida-Martinez L."/>
            <person name="Huntemann M."/>
            <person name="Clum A."/>
            <person name="Wang J."/>
            <person name="Palaniappan K."/>
            <person name="Ritter S."/>
            <person name="Chen I.-M."/>
            <person name="Stamatis D."/>
            <person name="Reddy T."/>
            <person name="O'Malley R."/>
            <person name="Daum C."/>
            <person name="Shapiro N."/>
            <person name="Ivanova N."/>
            <person name="Kyrpides N."/>
            <person name="Woyke T."/>
        </authorList>
    </citation>
    <scope>NUCLEOTIDE SEQUENCE [LARGE SCALE GENOMIC DNA]</scope>
    <source>
        <strain evidence="8 9">AS2.23</strain>
    </source>
</reference>
<reference evidence="8 9" key="1">
    <citation type="submission" date="2020-08" db="EMBL/GenBank/DDBJ databases">
        <title>The Agave Microbiome: Exploring the role of microbial communities in plant adaptations to desert environments.</title>
        <authorList>
            <person name="Partida-Martinez L.P."/>
        </authorList>
    </citation>
    <scope>NUCLEOTIDE SEQUENCE [LARGE SCALE GENOMIC DNA]</scope>
    <source>
        <strain evidence="8 9">AS2.23</strain>
    </source>
</reference>
<dbReference type="GO" id="GO:0016301">
    <property type="term" value="F:kinase activity"/>
    <property type="evidence" value="ECO:0007669"/>
    <property type="project" value="UniProtKB-KW"/>
</dbReference>
<dbReference type="SMART" id="SM00091">
    <property type="entry name" value="PAS"/>
    <property type="match status" value="1"/>
</dbReference>
<evidence type="ECO:0000256" key="3">
    <source>
        <dbReference type="ARBA" id="ARBA00023015"/>
    </source>
</evidence>
<gene>
    <name evidence="8" type="ORF">FHR75_002891</name>
</gene>
<feature type="domain" description="ANTAR" evidence="7">
    <location>
        <begin position="333"/>
        <end position="394"/>
    </location>
</feature>
<dbReference type="PROSITE" id="PS50112">
    <property type="entry name" value="PAS"/>
    <property type="match status" value="1"/>
</dbReference>
<dbReference type="InterPro" id="IPR029016">
    <property type="entry name" value="GAF-like_dom_sf"/>
</dbReference>
<dbReference type="InterPro" id="IPR013767">
    <property type="entry name" value="PAS_fold"/>
</dbReference>
<proteinExistence type="predicted"/>
<evidence type="ECO:0000256" key="5">
    <source>
        <dbReference type="SAM" id="Coils"/>
    </source>
</evidence>
<keyword evidence="2" id="KW-0418">Kinase</keyword>
<protein>
    <submittedName>
        <fullName evidence="8">PAS domain-containing protein</fullName>
    </submittedName>
</protein>
<dbReference type="InterPro" id="IPR035965">
    <property type="entry name" value="PAS-like_dom_sf"/>
</dbReference>
<dbReference type="SUPFAM" id="SSF55785">
    <property type="entry name" value="PYP-like sensor domain (PAS domain)"/>
    <property type="match status" value="1"/>
</dbReference>
<keyword evidence="4" id="KW-0804">Transcription</keyword>
<dbReference type="Proteomes" id="UP000533269">
    <property type="component" value="Unassembled WGS sequence"/>
</dbReference>
<dbReference type="AlphaFoldDB" id="A0A7W4TNA6"/>
<dbReference type="Gene3D" id="1.10.10.10">
    <property type="entry name" value="Winged helix-like DNA-binding domain superfamily/Winged helix DNA-binding domain"/>
    <property type="match status" value="1"/>
</dbReference>
<dbReference type="SUPFAM" id="SSF55781">
    <property type="entry name" value="GAF domain-like"/>
    <property type="match status" value="1"/>
</dbReference>
<feature type="domain" description="PAS" evidence="6">
    <location>
        <begin position="48"/>
        <end position="84"/>
    </location>
</feature>
<dbReference type="InterPro" id="IPR000014">
    <property type="entry name" value="PAS"/>
</dbReference>
<dbReference type="Gene3D" id="3.30.450.20">
    <property type="entry name" value="PAS domain"/>
    <property type="match status" value="1"/>
</dbReference>
<dbReference type="RefSeq" id="WP_183391956.1">
    <property type="nucleotide sequence ID" value="NZ_JACHVY010000002.1"/>
</dbReference>
<keyword evidence="1" id="KW-0808">Transferase</keyword>